<dbReference type="InterPro" id="IPR020610">
    <property type="entry name" value="Thiolase_AS"/>
</dbReference>
<dbReference type="InterPro" id="IPR016039">
    <property type="entry name" value="Thiolase-like"/>
</dbReference>
<dbReference type="InterPro" id="IPR002155">
    <property type="entry name" value="Thiolase"/>
</dbReference>
<dbReference type="CDD" id="cd00751">
    <property type="entry name" value="thiolase"/>
    <property type="match status" value="1"/>
</dbReference>
<dbReference type="Pfam" id="PF00108">
    <property type="entry name" value="Thiolase_N"/>
    <property type="match status" value="1"/>
</dbReference>
<proteinExistence type="inferred from homology"/>
<comment type="similarity">
    <text evidence="1 5">Belongs to the thiolase-like superfamily. Thiolase family.</text>
</comment>
<feature type="domain" description="Thiolase C-terminal" evidence="7">
    <location>
        <begin position="275"/>
        <end position="395"/>
    </location>
</feature>
<dbReference type="Pfam" id="PF02803">
    <property type="entry name" value="Thiolase_C"/>
    <property type="match status" value="1"/>
</dbReference>
<dbReference type="PIRSF" id="PIRSF000429">
    <property type="entry name" value="Ac-CoA_Ac_transf"/>
    <property type="match status" value="1"/>
</dbReference>
<evidence type="ECO:0000313" key="8">
    <source>
        <dbReference type="EMBL" id="KVE26864.1"/>
    </source>
</evidence>
<dbReference type="GO" id="GO:0003988">
    <property type="term" value="F:acetyl-CoA C-acyltransferase activity"/>
    <property type="evidence" value="ECO:0007669"/>
    <property type="project" value="UniProtKB-ARBA"/>
</dbReference>
<dbReference type="PROSITE" id="PS00098">
    <property type="entry name" value="THIOLASE_1"/>
    <property type="match status" value="1"/>
</dbReference>
<dbReference type="PROSITE" id="PS00099">
    <property type="entry name" value="THIOLASE_3"/>
    <property type="match status" value="1"/>
</dbReference>
<keyword evidence="3 5" id="KW-0012">Acyltransferase</keyword>
<reference evidence="8 9" key="1">
    <citation type="submission" date="2015-11" db="EMBL/GenBank/DDBJ databases">
        <title>Expanding the genomic diversity of Burkholderia species for the development of highly accurate diagnostics.</title>
        <authorList>
            <person name="Sahl J."/>
            <person name="Keim P."/>
            <person name="Wagner D."/>
        </authorList>
    </citation>
    <scope>NUCLEOTIDE SEQUENCE [LARGE SCALE GENOMIC DNA]</scope>
    <source>
        <strain evidence="8 9">TSV85</strain>
    </source>
</reference>
<gene>
    <name evidence="8" type="ORF">WS67_14890</name>
</gene>
<feature type="active site" description="Acyl-thioester intermediate" evidence="4">
    <location>
        <position position="94"/>
    </location>
</feature>
<dbReference type="PANTHER" id="PTHR18919:SF138">
    <property type="entry name" value="ACETYL-COA C-ACETYLTRANSFERASE"/>
    <property type="match status" value="1"/>
</dbReference>
<dbReference type="Gene3D" id="3.40.47.10">
    <property type="match status" value="1"/>
</dbReference>
<name>A0A103E1V8_9BURK</name>
<dbReference type="FunFam" id="3.40.47.10:FF:000010">
    <property type="entry name" value="Acetyl-CoA acetyltransferase (Thiolase)"/>
    <property type="match status" value="1"/>
</dbReference>
<feature type="active site" description="Proton acceptor" evidence="4">
    <location>
        <position position="353"/>
    </location>
</feature>
<evidence type="ECO:0000256" key="1">
    <source>
        <dbReference type="ARBA" id="ARBA00010982"/>
    </source>
</evidence>
<comment type="caution">
    <text evidence="8">The sequence shown here is derived from an EMBL/GenBank/DDBJ whole genome shotgun (WGS) entry which is preliminary data.</text>
</comment>
<sequence>MEHIMSTDPIVILSAARTPVGRYLGNLSSKSAPELGSTAIRAALERASVDPSSIDEAYVGCVLSAGLGQAPARQAVLGAGLPRSVPAVTINKVCGSGMQAIRYAYDALSNGSAELVVAGGMESMSNAPYLALKARTGYRSGHATFYDHAALDGLEDAYEHRAMGEFGEQCAAHYEFSRAAQDAYATESLQWAQRAQSEGRFDWEIAPVDVTTKQGAVSIAADEQPQTVDAAKIPKLKPSFSADGTITPASSSPLSDGAAAVVLTRESVAKRLGKQPIAVIHAHSVHAQDPEWFTTAPIGALKKLFARTGWHPRDVDYYEINEAFAVVPMAVMREFDVARERVNAHGGACAIGHPIGASGARIVVTLLGVLRANGAKRGVAGICIGGGEATALAIELV</sequence>
<evidence type="ECO:0000256" key="5">
    <source>
        <dbReference type="RuleBase" id="RU003557"/>
    </source>
</evidence>
<evidence type="ECO:0000256" key="2">
    <source>
        <dbReference type="ARBA" id="ARBA00022679"/>
    </source>
</evidence>
<evidence type="ECO:0000313" key="9">
    <source>
        <dbReference type="Proteomes" id="UP000062788"/>
    </source>
</evidence>
<keyword evidence="2 5" id="KW-0808">Transferase</keyword>
<dbReference type="AlphaFoldDB" id="A0A103E1V8"/>
<feature type="active site" description="Proton acceptor" evidence="4">
    <location>
        <position position="383"/>
    </location>
</feature>
<feature type="domain" description="Thiolase N-terminal" evidence="6">
    <location>
        <begin position="10"/>
        <end position="267"/>
    </location>
</feature>
<accession>A0A103E1V8</accession>
<keyword evidence="9" id="KW-1185">Reference proteome</keyword>
<evidence type="ECO:0000256" key="3">
    <source>
        <dbReference type="ARBA" id="ARBA00023315"/>
    </source>
</evidence>
<dbReference type="InterPro" id="IPR020617">
    <property type="entry name" value="Thiolase_C"/>
</dbReference>
<dbReference type="InterPro" id="IPR020615">
    <property type="entry name" value="Thiolase_acyl_enz_int_AS"/>
</dbReference>
<dbReference type="PANTHER" id="PTHR18919">
    <property type="entry name" value="ACETYL-COA C-ACYLTRANSFERASE"/>
    <property type="match status" value="1"/>
</dbReference>
<protein>
    <submittedName>
        <fullName evidence="8">Acetyl-CoA acetyltransferase</fullName>
    </submittedName>
</protein>
<dbReference type="SUPFAM" id="SSF53901">
    <property type="entry name" value="Thiolase-like"/>
    <property type="match status" value="2"/>
</dbReference>
<dbReference type="InterPro" id="IPR020616">
    <property type="entry name" value="Thiolase_N"/>
</dbReference>
<evidence type="ECO:0000259" key="6">
    <source>
        <dbReference type="Pfam" id="PF00108"/>
    </source>
</evidence>
<evidence type="ECO:0000256" key="4">
    <source>
        <dbReference type="PIRSR" id="PIRSR000429-1"/>
    </source>
</evidence>
<dbReference type="Proteomes" id="UP000062788">
    <property type="component" value="Unassembled WGS sequence"/>
</dbReference>
<evidence type="ECO:0000259" key="7">
    <source>
        <dbReference type="Pfam" id="PF02803"/>
    </source>
</evidence>
<dbReference type="EMBL" id="LOWA01000032">
    <property type="protein sequence ID" value="KVE26864.1"/>
    <property type="molecule type" value="Genomic_DNA"/>
</dbReference>
<dbReference type="NCBIfam" id="TIGR01930">
    <property type="entry name" value="AcCoA-C-Actrans"/>
    <property type="match status" value="1"/>
</dbReference>
<organism evidence="8 9">
    <name type="scientific">Burkholderia singularis</name>
    <dbReference type="NCBI Taxonomy" id="1503053"/>
    <lineage>
        <taxon>Bacteria</taxon>
        <taxon>Pseudomonadati</taxon>
        <taxon>Pseudomonadota</taxon>
        <taxon>Betaproteobacteria</taxon>
        <taxon>Burkholderiales</taxon>
        <taxon>Burkholderiaceae</taxon>
        <taxon>Burkholderia</taxon>
        <taxon>pseudomallei group</taxon>
    </lineage>
</organism>
<dbReference type="GO" id="GO:0044281">
    <property type="term" value="P:small molecule metabolic process"/>
    <property type="evidence" value="ECO:0007669"/>
    <property type="project" value="UniProtKB-ARBA"/>
</dbReference>